<dbReference type="EMBL" id="JAIWYP010000002">
    <property type="protein sequence ID" value="KAH3872474.1"/>
    <property type="molecule type" value="Genomic_DNA"/>
</dbReference>
<reference evidence="1" key="1">
    <citation type="journal article" date="2019" name="bioRxiv">
        <title>The Genome of the Zebra Mussel, Dreissena polymorpha: A Resource for Invasive Species Research.</title>
        <authorList>
            <person name="McCartney M.A."/>
            <person name="Auch B."/>
            <person name="Kono T."/>
            <person name="Mallez S."/>
            <person name="Zhang Y."/>
            <person name="Obille A."/>
            <person name="Becker A."/>
            <person name="Abrahante J.E."/>
            <person name="Garbe J."/>
            <person name="Badalamenti J.P."/>
            <person name="Herman A."/>
            <person name="Mangelson H."/>
            <person name="Liachko I."/>
            <person name="Sullivan S."/>
            <person name="Sone E.D."/>
            <person name="Koren S."/>
            <person name="Silverstein K.A.T."/>
            <person name="Beckman K.B."/>
            <person name="Gohl D.M."/>
        </authorList>
    </citation>
    <scope>NUCLEOTIDE SEQUENCE</scope>
    <source>
        <strain evidence="1">Duluth1</strain>
        <tissue evidence="1">Whole animal</tissue>
    </source>
</reference>
<evidence type="ECO:0000313" key="2">
    <source>
        <dbReference type="Proteomes" id="UP000828390"/>
    </source>
</evidence>
<comment type="caution">
    <text evidence="1">The sequence shown here is derived from an EMBL/GenBank/DDBJ whole genome shotgun (WGS) entry which is preliminary data.</text>
</comment>
<keyword evidence="2" id="KW-1185">Reference proteome</keyword>
<proteinExistence type="predicted"/>
<accession>A0A9D4RL89</accession>
<sequence>MALLEELGIEVYPQHIDGRKYMQVGSKHRVSSYLSDIPSLPFLGLLDLNRLLKRVSS</sequence>
<reference evidence="1" key="2">
    <citation type="submission" date="2020-11" db="EMBL/GenBank/DDBJ databases">
        <authorList>
            <person name="McCartney M.A."/>
            <person name="Auch B."/>
            <person name="Kono T."/>
            <person name="Mallez S."/>
            <person name="Becker A."/>
            <person name="Gohl D.M."/>
            <person name="Silverstein K.A.T."/>
            <person name="Koren S."/>
            <person name="Bechman K.B."/>
            <person name="Herman A."/>
            <person name="Abrahante J.E."/>
            <person name="Garbe J."/>
        </authorList>
    </citation>
    <scope>NUCLEOTIDE SEQUENCE</scope>
    <source>
        <strain evidence="1">Duluth1</strain>
        <tissue evidence="1">Whole animal</tissue>
    </source>
</reference>
<dbReference type="AlphaFoldDB" id="A0A9D4RL89"/>
<dbReference type="Proteomes" id="UP000828390">
    <property type="component" value="Unassembled WGS sequence"/>
</dbReference>
<evidence type="ECO:0000313" key="1">
    <source>
        <dbReference type="EMBL" id="KAH3872474.1"/>
    </source>
</evidence>
<name>A0A9D4RL89_DREPO</name>
<gene>
    <name evidence="1" type="ORF">DPMN_035690</name>
</gene>
<protein>
    <submittedName>
        <fullName evidence="1">Uncharacterized protein</fullName>
    </submittedName>
</protein>
<organism evidence="1 2">
    <name type="scientific">Dreissena polymorpha</name>
    <name type="common">Zebra mussel</name>
    <name type="synonym">Mytilus polymorpha</name>
    <dbReference type="NCBI Taxonomy" id="45954"/>
    <lineage>
        <taxon>Eukaryota</taxon>
        <taxon>Metazoa</taxon>
        <taxon>Spiralia</taxon>
        <taxon>Lophotrochozoa</taxon>
        <taxon>Mollusca</taxon>
        <taxon>Bivalvia</taxon>
        <taxon>Autobranchia</taxon>
        <taxon>Heteroconchia</taxon>
        <taxon>Euheterodonta</taxon>
        <taxon>Imparidentia</taxon>
        <taxon>Neoheterodontei</taxon>
        <taxon>Myida</taxon>
        <taxon>Dreissenoidea</taxon>
        <taxon>Dreissenidae</taxon>
        <taxon>Dreissena</taxon>
    </lineage>
</organism>